<dbReference type="NCBIfam" id="NF004356">
    <property type="entry name" value="PRK05732.1"/>
    <property type="match status" value="1"/>
</dbReference>
<name>A0A088N2K9_9GAMM</name>
<proteinExistence type="inferred from homology"/>
<dbReference type="KEGG" id="bcib:IM45_1421"/>
<protein>
    <submittedName>
        <fullName evidence="9">2-octaprenyl-6-methoxyphenol hydroxylase</fullName>
    </submittedName>
</protein>
<keyword evidence="5" id="KW-0274">FAD</keyword>
<dbReference type="eggNOG" id="COG0654">
    <property type="taxonomic scope" value="Bacteria"/>
</dbReference>
<dbReference type="NCBIfam" id="TIGR01988">
    <property type="entry name" value="Ubi-OHases"/>
    <property type="match status" value="1"/>
</dbReference>
<organism evidence="9 10">
    <name type="scientific">Candidatus Palibaumannia cicadellinicola</name>
    <dbReference type="NCBI Taxonomy" id="186490"/>
    <lineage>
        <taxon>Bacteria</taxon>
        <taxon>Pseudomonadati</taxon>
        <taxon>Pseudomonadota</taxon>
        <taxon>Gammaproteobacteria</taxon>
        <taxon>Candidatus Palibaumannia</taxon>
    </lineage>
</organism>
<dbReference type="GO" id="GO:0071949">
    <property type="term" value="F:FAD binding"/>
    <property type="evidence" value="ECO:0007669"/>
    <property type="project" value="InterPro"/>
</dbReference>
<dbReference type="PRINTS" id="PR00420">
    <property type="entry name" value="RNGMNOXGNASE"/>
</dbReference>
<dbReference type="InterPro" id="IPR002938">
    <property type="entry name" value="FAD-bd"/>
</dbReference>
<evidence type="ECO:0000313" key="10">
    <source>
        <dbReference type="Proteomes" id="UP000067325"/>
    </source>
</evidence>
<dbReference type="InterPro" id="IPR036188">
    <property type="entry name" value="FAD/NAD-bd_sf"/>
</dbReference>
<dbReference type="InterPro" id="IPR010971">
    <property type="entry name" value="UbiH/COQ6"/>
</dbReference>
<dbReference type="Pfam" id="PF01494">
    <property type="entry name" value="FAD_binding_3"/>
    <property type="match status" value="1"/>
</dbReference>
<reference evidence="9 10" key="1">
    <citation type="journal article" date="2014" name="MBio">
        <title>Differential genome evolution between companion symbionts in an insect-bacterial symbiosis.</title>
        <authorList>
            <person name="Bennett G.M."/>
            <person name="McCutcheon J.P."/>
            <person name="MacDonald B.R."/>
            <person name="Romanovicz D."/>
            <person name="Moran N.A."/>
        </authorList>
    </citation>
    <scope>NUCLEOTIDE SEQUENCE [LARGE SCALE GENOMIC DNA]</scope>
    <source>
        <strain evidence="9 10">BGSS</strain>
    </source>
</reference>
<dbReference type="Proteomes" id="UP000067325">
    <property type="component" value="Chromosome"/>
</dbReference>
<dbReference type="PANTHER" id="PTHR43876:SF8">
    <property type="entry name" value="2-OCTAPRENYL-6-METHOXYPHENOL HYDROXYLASE"/>
    <property type="match status" value="1"/>
</dbReference>
<comment type="similarity">
    <text evidence="3">Belongs to the UbiH/COQ6 family.</text>
</comment>
<evidence type="ECO:0000313" key="9">
    <source>
        <dbReference type="EMBL" id="AIN47571.1"/>
    </source>
</evidence>
<dbReference type="AlphaFoldDB" id="A0A088N2K9"/>
<dbReference type="SUPFAM" id="SSF51905">
    <property type="entry name" value="FAD/NAD(P)-binding domain"/>
    <property type="match status" value="1"/>
</dbReference>
<evidence type="ECO:0000256" key="6">
    <source>
        <dbReference type="ARBA" id="ARBA00023002"/>
    </source>
</evidence>
<evidence type="ECO:0000256" key="5">
    <source>
        <dbReference type="ARBA" id="ARBA00022827"/>
    </source>
</evidence>
<evidence type="ECO:0000256" key="4">
    <source>
        <dbReference type="ARBA" id="ARBA00022630"/>
    </source>
</evidence>
<evidence type="ECO:0000256" key="2">
    <source>
        <dbReference type="ARBA" id="ARBA00004749"/>
    </source>
</evidence>
<comment type="pathway">
    <text evidence="2">Cofactor biosynthesis; ubiquinone biosynthesis.</text>
</comment>
<evidence type="ECO:0000259" key="8">
    <source>
        <dbReference type="Pfam" id="PF01494"/>
    </source>
</evidence>
<sequence length="389" mass="43392">MMTVNIIGGGMTGATLALALSKLTQRRILINLVEAIIPDQCIHHSLGARSIAIAHGTICELKSIGIWSALASCATAITYVEVSNSSYFGKIGIAAENYHLPALGYVIQLSDARQILFNLLREEPGIRLYSPAILQHINRNDTHSIVTLDTGQQLSAELMVAADGTSSQLAILCGIRWRKKDYQQIAVIADIRTMLHHRGYAFERFTLQGSLALLPMPEGQSSLIWCLPAINQQEISSWNDKQFCRILQKQFGWRLGRIISVGERQYYHLQLRIAERHIAHRLALIGNAAQTLHPITGQGFNLGLRDVMTLAEILVHAVVQGDDIGDYTVLARYQQRRLQDQTKTVSMTDMFANYHTLPVIVRNLGLLTIAHIPLLRDIIVRQILGWVAR</sequence>
<accession>A0A088N2K9</accession>
<evidence type="ECO:0000256" key="3">
    <source>
        <dbReference type="ARBA" id="ARBA00005349"/>
    </source>
</evidence>
<keyword evidence="7" id="KW-0503">Monooxygenase</keyword>
<dbReference type="NCBIfam" id="TIGR01984">
    <property type="entry name" value="UbiH"/>
    <property type="match status" value="1"/>
</dbReference>
<dbReference type="UniPathway" id="UPA00232"/>
<gene>
    <name evidence="9" type="ORF">IM45_1421</name>
</gene>
<comment type="cofactor">
    <cofactor evidence="1">
        <name>FAD</name>
        <dbReference type="ChEBI" id="CHEBI:57692"/>
    </cofactor>
</comment>
<dbReference type="GO" id="GO:0008681">
    <property type="term" value="F:2-octaprenyl-6-methoxyphenol hydroxylase activity"/>
    <property type="evidence" value="ECO:0007669"/>
    <property type="project" value="InterPro"/>
</dbReference>
<evidence type="ECO:0000256" key="7">
    <source>
        <dbReference type="ARBA" id="ARBA00023033"/>
    </source>
</evidence>
<dbReference type="GO" id="GO:0006744">
    <property type="term" value="P:ubiquinone biosynthetic process"/>
    <property type="evidence" value="ECO:0007669"/>
    <property type="project" value="UniProtKB-UniPathway"/>
</dbReference>
<keyword evidence="4" id="KW-0285">Flavoprotein</keyword>
<dbReference type="EMBL" id="CP008985">
    <property type="protein sequence ID" value="AIN47571.1"/>
    <property type="molecule type" value="Genomic_DNA"/>
</dbReference>
<dbReference type="Gene3D" id="3.50.50.60">
    <property type="entry name" value="FAD/NAD(P)-binding domain"/>
    <property type="match status" value="2"/>
</dbReference>
<keyword evidence="6" id="KW-0560">Oxidoreductase</keyword>
<evidence type="ECO:0000256" key="1">
    <source>
        <dbReference type="ARBA" id="ARBA00001974"/>
    </source>
</evidence>
<feature type="domain" description="FAD-binding" evidence="8">
    <location>
        <begin position="2"/>
        <end position="345"/>
    </location>
</feature>
<dbReference type="InterPro" id="IPR011295">
    <property type="entry name" value="UbiH"/>
</dbReference>
<dbReference type="InterPro" id="IPR051205">
    <property type="entry name" value="UbiH/COQ6_monooxygenase"/>
</dbReference>
<dbReference type="PANTHER" id="PTHR43876">
    <property type="entry name" value="UBIQUINONE BIOSYNTHESIS MONOOXYGENASE COQ6, MITOCHONDRIAL"/>
    <property type="match status" value="1"/>
</dbReference>